<dbReference type="Pfam" id="PF25019">
    <property type="entry name" value="LRR_R13L1-DRL21"/>
    <property type="match status" value="1"/>
</dbReference>
<evidence type="ECO:0000313" key="5">
    <source>
        <dbReference type="Proteomes" id="UP000230069"/>
    </source>
</evidence>
<dbReference type="InterPro" id="IPR056789">
    <property type="entry name" value="LRR_R13L1-DRL21"/>
</dbReference>
<gene>
    <name evidence="4" type="ORF">AQUCO_00400744v1</name>
</gene>
<dbReference type="Proteomes" id="UP000230069">
    <property type="component" value="Unassembled WGS sequence"/>
</dbReference>
<keyword evidence="1" id="KW-0812">Transmembrane</keyword>
<accession>A0A2G5EWG1</accession>
<keyword evidence="5" id="KW-1185">Reference proteome</keyword>
<organism evidence="4 5">
    <name type="scientific">Aquilegia coerulea</name>
    <name type="common">Rocky mountain columbine</name>
    <dbReference type="NCBI Taxonomy" id="218851"/>
    <lineage>
        <taxon>Eukaryota</taxon>
        <taxon>Viridiplantae</taxon>
        <taxon>Streptophyta</taxon>
        <taxon>Embryophyta</taxon>
        <taxon>Tracheophyta</taxon>
        <taxon>Spermatophyta</taxon>
        <taxon>Magnoliopsida</taxon>
        <taxon>Ranunculales</taxon>
        <taxon>Ranunculaceae</taxon>
        <taxon>Thalictroideae</taxon>
        <taxon>Aquilegia</taxon>
    </lineage>
</organism>
<dbReference type="Gene3D" id="3.80.10.10">
    <property type="entry name" value="Ribonuclease Inhibitor"/>
    <property type="match status" value="1"/>
</dbReference>
<protein>
    <recommendedName>
        <fullName evidence="6">NB-ARC domain-containing protein</fullName>
    </recommendedName>
</protein>
<dbReference type="Pfam" id="PF23559">
    <property type="entry name" value="WHD_DRP"/>
    <property type="match status" value="1"/>
</dbReference>
<evidence type="ECO:0000259" key="3">
    <source>
        <dbReference type="Pfam" id="PF25019"/>
    </source>
</evidence>
<dbReference type="InParanoid" id="A0A2G5EWG1"/>
<dbReference type="EMBL" id="KZ305021">
    <property type="protein sequence ID" value="PIA60072.1"/>
    <property type="molecule type" value="Genomic_DNA"/>
</dbReference>
<feature type="domain" description="R13L1/DRL21-like LRR repeat region" evidence="3">
    <location>
        <begin position="372"/>
        <end position="495"/>
    </location>
</feature>
<dbReference type="InterPro" id="IPR032675">
    <property type="entry name" value="LRR_dom_sf"/>
</dbReference>
<evidence type="ECO:0000313" key="4">
    <source>
        <dbReference type="EMBL" id="PIA60072.1"/>
    </source>
</evidence>
<dbReference type="OrthoDB" id="2973320at2759"/>
<feature type="domain" description="Disease resistance protein winged helix" evidence="2">
    <location>
        <begin position="115"/>
        <end position="182"/>
    </location>
</feature>
<name>A0A2G5EWG1_AQUCA</name>
<keyword evidence="1" id="KW-1133">Transmembrane helix</keyword>
<evidence type="ECO:0000256" key="1">
    <source>
        <dbReference type="SAM" id="Phobius"/>
    </source>
</evidence>
<proteinExistence type="predicted"/>
<reference evidence="4 5" key="1">
    <citation type="submission" date="2017-09" db="EMBL/GenBank/DDBJ databases">
        <title>WGS assembly of Aquilegia coerulea Goldsmith.</title>
        <authorList>
            <person name="Hodges S."/>
            <person name="Kramer E."/>
            <person name="Nordborg M."/>
            <person name="Tomkins J."/>
            <person name="Borevitz J."/>
            <person name="Derieg N."/>
            <person name="Yan J."/>
            <person name="Mihaltcheva S."/>
            <person name="Hayes R.D."/>
            <person name="Rokhsar D."/>
        </authorList>
    </citation>
    <scope>NUCLEOTIDE SEQUENCE [LARGE SCALE GENOMIC DNA]</scope>
    <source>
        <strain evidence="5">cv. Goldsmith</strain>
    </source>
</reference>
<dbReference type="STRING" id="218851.A0A2G5EWG1"/>
<dbReference type="PANTHER" id="PTHR47186:SF24">
    <property type="entry name" value="DISEASE RESISTANCE RPP13-LIKE PROTEIN 1"/>
    <property type="match status" value="1"/>
</dbReference>
<feature type="transmembrane region" description="Helical" evidence="1">
    <location>
        <begin position="25"/>
        <end position="46"/>
    </location>
</feature>
<sequence length="645" mass="73088">MLLLIWNEKPSLSDSPSDLLMHFHYNVNLLVFITTAAYFGVIRGLYKFYDQYYTTKAPMVDGNQVISFDRSFLVQDGNILEADDHVLESRNKLSDLEKLFGDENFRRCFGLLVYLFPIDYEFGKKDIIQLWMAEGFIQPSVETNELLEDAASVYFDVSSAASIFQSSRSDGNSRPRYRLNHSLLDQLFKLPSDLYCKIESGKPVSLSENTLHTSLICDSSDPVAFEALYQSKRLCTLLLVHEQRYSSINQVPYNLFFKLPLLRALDLSGMNITELPSSVGNLKHLRLLNLSKTLVKRLPESLCSLYLMQTMILRDCSKLVGLPKGMRKLVNLRHLDLDIASLLISMPPGIGDLTELQTLSAFIVGKDDGCHITELKHIANLRGNFGIRMLENISNSGEAKEAALDRKKYLERLELQWTELQGGVDEVQVLQHLQPHENLKELQIVSYGGTKFPGWIGNPVFSKLATITLHNCSKCEVLPSLGKLPLLKRLQISEMHAVKTIDTRFCGRDMVTPLLDLVLRTFGRHTNLCKGFPSLNNLRISGMPTLEKWSGMEEGNFSLLRKLSLSHFAKLTALPELSVLKALQELEISLCPVLQFLPKKSLPISLQSLLIISCPLLKERCHKEGHDWKKIAHIPSIWLDNQQIL</sequence>
<dbReference type="AlphaFoldDB" id="A0A2G5EWG1"/>
<evidence type="ECO:0008006" key="6">
    <source>
        <dbReference type="Google" id="ProtNLM"/>
    </source>
</evidence>
<dbReference type="InterPro" id="IPR058922">
    <property type="entry name" value="WHD_DRP"/>
</dbReference>
<evidence type="ECO:0000259" key="2">
    <source>
        <dbReference type="Pfam" id="PF23559"/>
    </source>
</evidence>
<keyword evidence="1" id="KW-0472">Membrane</keyword>
<dbReference type="SUPFAM" id="SSF52058">
    <property type="entry name" value="L domain-like"/>
    <property type="match status" value="1"/>
</dbReference>
<dbReference type="PANTHER" id="PTHR47186">
    <property type="entry name" value="LEUCINE-RICH REPEAT-CONTAINING PROTEIN 57"/>
    <property type="match status" value="1"/>
</dbReference>